<dbReference type="AlphaFoldDB" id="A0A1A2ZEI3"/>
<gene>
    <name evidence="2" type="ORF">A5707_18395</name>
</gene>
<dbReference type="PANTHER" id="PTHR33495:SF2">
    <property type="entry name" value="ANTI-SIGMA FACTOR ANTAGONIST TM_1081-RELATED"/>
    <property type="match status" value="1"/>
</dbReference>
<evidence type="ECO:0000259" key="1">
    <source>
        <dbReference type="PROSITE" id="PS50801"/>
    </source>
</evidence>
<dbReference type="InterPro" id="IPR002645">
    <property type="entry name" value="STAS_dom"/>
</dbReference>
<dbReference type="Pfam" id="PF01740">
    <property type="entry name" value="STAS"/>
    <property type="match status" value="1"/>
</dbReference>
<dbReference type="CDD" id="cd07043">
    <property type="entry name" value="STAS_anti-anti-sigma_factors"/>
    <property type="match status" value="1"/>
</dbReference>
<feature type="domain" description="STAS" evidence="1">
    <location>
        <begin position="1"/>
        <end position="92"/>
    </location>
</feature>
<dbReference type="Proteomes" id="UP000093592">
    <property type="component" value="Unassembled WGS sequence"/>
</dbReference>
<protein>
    <recommendedName>
        <fullName evidence="1">STAS domain-containing protein</fullName>
    </recommendedName>
</protein>
<evidence type="ECO:0000313" key="2">
    <source>
        <dbReference type="EMBL" id="OBI48083.1"/>
    </source>
</evidence>
<proteinExistence type="predicted"/>
<dbReference type="SUPFAM" id="SSF52091">
    <property type="entry name" value="SpoIIaa-like"/>
    <property type="match status" value="1"/>
</dbReference>
<dbReference type="GO" id="GO:0043856">
    <property type="term" value="F:anti-sigma factor antagonist activity"/>
    <property type="evidence" value="ECO:0007669"/>
    <property type="project" value="TreeGrafter"/>
</dbReference>
<dbReference type="InterPro" id="IPR036513">
    <property type="entry name" value="STAS_dom_sf"/>
</dbReference>
<sequence length="127" mass="13839">MSLSTHFQSDITAVEVRGVLDACGAARLSDYVIELANPGRPLIIDLSSVDFVGGQGFQAMIRFAQHCQQIGVQWALVANAAVSRLLRAMDSTDRLPIAADLKDARRLLALYHQTWAPTVSRHPAAVR</sequence>
<evidence type="ECO:0000313" key="3">
    <source>
        <dbReference type="Proteomes" id="UP000093592"/>
    </source>
</evidence>
<comment type="caution">
    <text evidence="2">The sequence shown here is derived from an EMBL/GenBank/DDBJ whole genome shotgun (WGS) entry which is preliminary data.</text>
</comment>
<dbReference type="PANTHER" id="PTHR33495">
    <property type="entry name" value="ANTI-SIGMA FACTOR ANTAGONIST TM_1081-RELATED-RELATED"/>
    <property type="match status" value="1"/>
</dbReference>
<name>A0A1A2ZEI3_9MYCO</name>
<dbReference type="Gene3D" id="3.30.750.24">
    <property type="entry name" value="STAS domain"/>
    <property type="match status" value="1"/>
</dbReference>
<accession>A0A1A2ZEI3</accession>
<dbReference type="EMBL" id="LZKJ01000080">
    <property type="protein sequence ID" value="OBI48083.1"/>
    <property type="molecule type" value="Genomic_DNA"/>
</dbReference>
<reference evidence="3" key="1">
    <citation type="submission" date="2016-06" db="EMBL/GenBank/DDBJ databases">
        <authorList>
            <person name="Sutton G."/>
            <person name="Brinkac L."/>
            <person name="Sanka R."/>
            <person name="Adams M."/>
            <person name="Lau E."/>
            <person name="Sam S."/>
            <person name="Sreng N."/>
            <person name="Him V."/>
            <person name="Kerleguer A."/>
            <person name="Cheng S."/>
        </authorList>
    </citation>
    <scope>NUCLEOTIDE SEQUENCE [LARGE SCALE GENOMIC DNA]</scope>
    <source>
        <strain evidence="3">E861</strain>
    </source>
</reference>
<dbReference type="PROSITE" id="PS50801">
    <property type="entry name" value="STAS"/>
    <property type="match status" value="1"/>
</dbReference>
<organism evidence="2 3">
    <name type="scientific">Mycobacterium kyorinense</name>
    <dbReference type="NCBI Taxonomy" id="487514"/>
    <lineage>
        <taxon>Bacteria</taxon>
        <taxon>Bacillati</taxon>
        <taxon>Actinomycetota</taxon>
        <taxon>Actinomycetes</taxon>
        <taxon>Mycobacteriales</taxon>
        <taxon>Mycobacteriaceae</taxon>
        <taxon>Mycobacterium</taxon>
    </lineage>
</organism>